<accession>A0A7R9HHM1</accession>
<gene>
    <name evidence="1" type="ORF">TPSB3V08_LOCUS15051</name>
</gene>
<evidence type="ECO:0000313" key="1">
    <source>
        <dbReference type="EMBL" id="CAD7421636.1"/>
    </source>
</evidence>
<dbReference type="EMBL" id="OD056421">
    <property type="protein sequence ID" value="CAD7421636.1"/>
    <property type="molecule type" value="Genomic_DNA"/>
</dbReference>
<dbReference type="AlphaFoldDB" id="A0A7R9HHM1"/>
<name>A0A7R9HHM1_TIMPO</name>
<sequence length="104" mass="12021">MFVHPRIKQTRGPARPKGWPCYNDSHAYHPDLRLSQSPPWRYSPVASLVLIDSSQLTVNIKSCQPAPKKPRGYCTKTTPWHVNNKEDKENYETSCLKVKRKARC</sequence>
<proteinExistence type="predicted"/>
<organism evidence="1">
    <name type="scientific">Timema poppense</name>
    <name type="common">Walking stick</name>
    <dbReference type="NCBI Taxonomy" id="170557"/>
    <lineage>
        <taxon>Eukaryota</taxon>
        <taxon>Metazoa</taxon>
        <taxon>Ecdysozoa</taxon>
        <taxon>Arthropoda</taxon>
        <taxon>Hexapoda</taxon>
        <taxon>Insecta</taxon>
        <taxon>Pterygota</taxon>
        <taxon>Neoptera</taxon>
        <taxon>Polyneoptera</taxon>
        <taxon>Phasmatodea</taxon>
        <taxon>Timematodea</taxon>
        <taxon>Timematoidea</taxon>
        <taxon>Timematidae</taxon>
        <taxon>Timema</taxon>
    </lineage>
</organism>
<protein>
    <submittedName>
        <fullName evidence="1">Uncharacterized protein</fullName>
    </submittedName>
</protein>
<reference evidence="1" key="1">
    <citation type="submission" date="2020-11" db="EMBL/GenBank/DDBJ databases">
        <authorList>
            <person name="Tran Van P."/>
        </authorList>
    </citation>
    <scope>NUCLEOTIDE SEQUENCE</scope>
</reference>